<accession>A0AAX6E7N8</accession>
<dbReference type="AlphaFoldDB" id="A0AAX6E7N8"/>
<protein>
    <submittedName>
        <fullName evidence="1">Uncharacterized protein</fullName>
    </submittedName>
</protein>
<comment type="caution">
    <text evidence="1">The sequence shown here is derived from an EMBL/GenBank/DDBJ whole genome shotgun (WGS) entry which is preliminary data.</text>
</comment>
<gene>
    <name evidence="1" type="ORF">M6B38_204805</name>
</gene>
<keyword evidence="2" id="KW-1185">Reference proteome</keyword>
<dbReference type="Proteomes" id="UP001140949">
    <property type="component" value="Unassembled WGS sequence"/>
</dbReference>
<organism evidence="1 2">
    <name type="scientific">Iris pallida</name>
    <name type="common">Sweet iris</name>
    <dbReference type="NCBI Taxonomy" id="29817"/>
    <lineage>
        <taxon>Eukaryota</taxon>
        <taxon>Viridiplantae</taxon>
        <taxon>Streptophyta</taxon>
        <taxon>Embryophyta</taxon>
        <taxon>Tracheophyta</taxon>
        <taxon>Spermatophyta</taxon>
        <taxon>Magnoliopsida</taxon>
        <taxon>Liliopsida</taxon>
        <taxon>Asparagales</taxon>
        <taxon>Iridaceae</taxon>
        <taxon>Iridoideae</taxon>
        <taxon>Irideae</taxon>
        <taxon>Iris</taxon>
    </lineage>
</organism>
<evidence type="ECO:0000313" key="2">
    <source>
        <dbReference type="Proteomes" id="UP001140949"/>
    </source>
</evidence>
<sequence>MSTNMKVIMTRFGHNPLPNIYGPSSIIRGSSSENPSPQGVAYQQASFFHVICCILQLISFLDHLNILIYICSTLDDHFES</sequence>
<proteinExistence type="predicted"/>
<dbReference type="EMBL" id="JANAVB010039213">
    <property type="protein sequence ID" value="KAJ6800102.1"/>
    <property type="molecule type" value="Genomic_DNA"/>
</dbReference>
<reference evidence="1" key="2">
    <citation type="submission" date="2023-04" db="EMBL/GenBank/DDBJ databases">
        <authorList>
            <person name="Bruccoleri R.E."/>
            <person name="Oakeley E.J."/>
            <person name="Faust A.-M."/>
            <person name="Dessus-Babus S."/>
            <person name="Altorfer M."/>
            <person name="Burckhardt D."/>
            <person name="Oertli M."/>
            <person name="Naumann U."/>
            <person name="Petersen F."/>
            <person name="Wong J."/>
        </authorList>
    </citation>
    <scope>NUCLEOTIDE SEQUENCE</scope>
    <source>
        <strain evidence="1">GSM-AAB239-AS_SAM_17_03QT</strain>
        <tissue evidence="1">Leaf</tissue>
    </source>
</reference>
<reference evidence="1" key="1">
    <citation type="journal article" date="2023" name="GigaByte">
        <title>Genome assembly of the bearded iris, Iris pallida Lam.</title>
        <authorList>
            <person name="Bruccoleri R.E."/>
            <person name="Oakeley E.J."/>
            <person name="Faust A.M.E."/>
            <person name="Altorfer M."/>
            <person name="Dessus-Babus S."/>
            <person name="Burckhardt D."/>
            <person name="Oertli M."/>
            <person name="Naumann U."/>
            <person name="Petersen F."/>
            <person name="Wong J."/>
        </authorList>
    </citation>
    <scope>NUCLEOTIDE SEQUENCE</scope>
    <source>
        <strain evidence="1">GSM-AAB239-AS_SAM_17_03QT</strain>
    </source>
</reference>
<name>A0AAX6E7N8_IRIPA</name>
<evidence type="ECO:0000313" key="1">
    <source>
        <dbReference type="EMBL" id="KAJ6800102.1"/>
    </source>
</evidence>